<dbReference type="InterPro" id="IPR050377">
    <property type="entry name" value="Radical_SAM_PqqE_MftC-like"/>
</dbReference>
<keyword evidence="7" id="KW-1185">Reference proteome</keyword>
<dbReference type="NCBIfam" id="TIGR02495">
    <property type="entry name" value="NrdG2"/>
    <property type="match status" value="1"/>
</dbReference>
<dbReference type="GO" id="GO:0016829">
    <property type="term" value="F:lyase activity"/>
    <property type="evidence" value="ECO:0007669"/>
    <property type="project" value="UniProtKB-KW"/>
</dbReference>
<evidence type="ECO:0000256" key="4">
    <source>
        <dbReference type="ARBA" id="ARBA00023014"/>
    </source>
</evidence>
<dbReference type="PANTHER" id="PTHR11228">
    <property type="entry name" value="RADICAL SAM DOMAIN PROTEIN"/>
    <property type="match status" value="1"/>
</dbReference>
<dbReference type="Proteomes" id="UP000077066">
    <property type="component" value="Unassembled WGS sequence"/>
</dbReference>
<dbReference type="SFLD" id="SFLDG01094">
    <property type="entry name" value="Uncharacterised_Radical_SAM_Su"/>
    <property type="match status" value="1"/>
</dbReference>
<dbReference type="GO" id="GO:0043365">
    <property type="term" value="F:[formate-C-acetyltransferase]-activating enzyme activity"/>
    <property type="evidence" value="ECO:0007669"/>
    <property type="project" value="UniProtKB-EC"/>
</dbReference>
<dbReference type="AlphaFoldDB" id="A0A166CQ20"/>
<keyword evidence="6" id="KW-0456">Lyase</keyword>
<keyword evidence="6" id="KW-0670">Pyruvate</keyword>
<dbReference type="EMBL" id="LWMT01000128">
    <property type="protein sequence ID" value="KZX14749.1"/>
    <property type="molecule type" value="Genomic_DNA"/>
</dbReference>
<dbReference type="InterPro" id="IPR013785">
    <property type="entry name" value="Aldolase_TIM"/>
</dbReference>
<evidence type="ECO:0000313" key="7">
    <source>
        <dbReference type="Proteomes" id="UP000077066"/>
    </source>
</evidence>
<evidence type="ECO:0000256" key="1">
    <source>
        <dbReference type="ARBA" id="ARBA00022691"/>
    </source>
</evidence>
<dbReference type="SUPFAM" id="SSF102114">
    <property type="entry name" value="Radical SAM enzymes"/>
    <property type="match status" value="1"/>
</dbReference>
<dbReference type="CDD" id="cd01335">
    <property type="entry name" value="Radical_SAM"/>
    <property type="match status" value="1"/>
</dbReference>
<gene>
    <name evidence="6" type="primary">pflA</name>
    <name evidence="6" type="ORF">MBFIL_08120</name>
</gene>
<dbReference type="InterPro" id="IPR007197">
    <property type="entry name" value="rSAM"/>
</dbReference>
<dbReference type="PROSITE" id="PS51918">
    <property type="entry name" value="RADICAL_SAM"/>
    <property type="match status" value="1"/>
</dbReference>
<protein>
    <submittedName>
        <fullName evidence="6">Pyruvate formate-lyase 1-activating enzyme</fullName>
        <ecNumber evidence="6">1.97.1.4</ecNumber>
    </submittedName>
</protein>
<evidence type="ECO:0000313" key="6">
    <source>
        <dbReference type="EMBL" id="KZX14749.1"/>
    </source>
</evidence>
<keyword evidence="6" id="KW-0560">Oxidoreductase</keyword>
<sequence length="248" mass="27832">MKCLTNIIELLNECGIMKIGGTLISSIEFSGYMSLVIFLAGCPLRCLYCHNHELIKGGEEATLEGAFKLIDDSKDFIDGIVISGGEPLVQVEDLKSILAYAKSLKLKTKLDTSGYDPERLKKVIDLVDYVSLDIKAPYAKYKEITRLNIGDNVKKSIEIVNNAKNTYLECRTTFVPTLITVEDIKEIASKLKCDKYTIQQFRNKNVLDRSLEHVESPNPADLKEIAKEIKTNFKEVSVKTAEFGEEKI</sequence>
<dbReference type="InterPro" id="IPR058240">
    <property type="entry name" value="rSAM_sf"/>
</dbReference>
<dbReference type="Pfam" id="PF04055">
    <property type="entry name" value="Radical_SAM"/>
    <property type="match status" value="1"/>
</dbReference>
<keyword evidence="1" id="KW-0949">S-adenosyl-L-methionine</keyword>
<dbReference type="SFLD" id="SFLDS00029">
    <property type="entry name" value="Radical_SAM"/>
    <property type="match status" value="1"/>
</dbReference>
<keyword evidence="4" id="KW-0411">Iron-sulfur</keyword>
<organism evidence="6 7">
    <name type="scientific">Methanobrevibacter filiformis</name>
    <dbReference type="NCBI Taxonomy" id="55758"/>
    <lineage>
        <taxon>Archaea</taxon>
        <taxon>Methanobacteriati</taxon>
        <taxon>Methanobacteriota</taxon>
        <taxon>Methanomada group</taxon>
        <taxon>Methanobacteria</taxon>
        <taxon>Methanobacteriales</taxon>
        <taxon>Methanobacteriaceae</taxon>
        <taxon>Methanobrevibacter</taxon>
    </lineage>
</organism>
<feature type="domain" description="Radical SAM core" evidence="5">
    <location>
        <begin position="25"/>
        <end position="234"/>
    </location>
</feature>
<dbReference type="GO" id="GO:0046872">
    <property type="term" value="F:metal ion binding"/>
    <property type="evidence" value="ECO:0007669"/>
    <property type="project" value="UniProtKB-KW"/>
</dbReference>
<accession>A0A166CQ20</accession>
<proteinExistence type="predicted"/>
<dbReference type="GO" id="GO:0051536">
    <property type="term" value="F:iron-sulfur cluster binding"/>
    <property type="evidence" value="ECO:0007669"/>
    <property type="project" value="UniProtKB-KW"/>
</dbReference>
<dbReference type="InterPro" id="IPR012840">
    <property type="entry name" value="NrdG2"/>
</dbReference>
<dbReference type="Gene3D" id="3.20.20.70">
    <property type="entry name" value="Aldolase class I"/>
    <property type="match status" value="1"/>
</dbReference>
<dbReference type="PATRIC" id="fig|55758.3.peg.912"/>
<keyword evidence="2" id="KW-0479">Metal-binding</keyword>
<keyword evidence="3" id="KW-0408">Iron</keyword>
<evidence type="ECO:0000256" key="2">
    <source>
        <dbReference type="ARBA" id="ARBA00022723"/>
    </source>
</evidence>
<reference evidence="6 7" key="1">
    <citation type="submission" date="2016-04" db="EMBL/GenBank/DDBJ databases">
        <title>Genome sequence of Methanobrevibacter filiformis DSM 11501.</title>
        <authorList>
            <person name="Poehlein A."/>
            <person name="Seedorf H."/>
            <person name="Daniel R."/>
        </authorList>
    </citation>
    <scope>NUCLEOTIDE SEQUENCE [LARGE SCALE GENOMIC DNA]</scope>
    <source>
        <strain evidence="6 7">DSM 11501</strain>
    </source>
</reference>
<dbReference type="PANTHER" id="PTHR11228:SF27">
    <property type="entry name" value="GLYCYL-RADICAL ENZYME ACTIVATING ENZYME MJ1227-RELATED"/>
    <property type="match status" value="1"/>
</dbReference>
<comment type="caution">
    <text evidence="6">The sequence shown here is derived from an EMBL/GenBank/DDBJ whole genome shotgun (WGS) entry which is preliminary data.</text>
</comment>
<dbReference type="STRING" id="55758.MBFIL_08120"/>
<dbReference type="EC" id="1.97.1.4" evidence="6"/>
<evidence type="ECO:0000256" key="3">
    <source>
        <dbReference type="ARBA" id="ARBA00023004"/>
    </source>
</evidence>
<name>A0A166CQ20_9EURY</name>
<evidence type="ECO:0000259" key="5">
    <source>
        <dbReference type="PROSITE" id="PS51918"/>
    </source>
</evidence>